<gene>
    <name evidence="1" type="ORF">PYW08_006936</name>
</gene>
<keyword evidence="2" id="KW-1185">Reference proteome</keyword>
<evidence type="ECO:0000313" key="2">
    <source>
        <dbReference type="Proteomes" id="UP001231649"/>
    </source>
</evidence>
<reference evidence="1" key="1">
    <citation type="submission" date="2023-03" db="EMBL/GenBank/DDBJ databases">
        <title>Chromosome-level genomes of two armyworms, Mythimna separata and Mythimna loreyi, provide insights into the biosynthesis and reception of sex pheromones.</title>
        <authorList>
            <person name="Zhao H."/>
        </authorList>
    </citation>
    <scope>NUCLEOTIDE SEQUENCE</scope>
    <source>
        <strain evidence="1">BeijingLab</strain>
    </source>
</reference>
<dbReference type="EMBL" id="CM056778">
    <property type="protein sequence ID" value="KAJ8736280.1"/>
    <property type="molecule type" value="Genomic_DNA"/>
</dbReference>
<protein>
    <submittedName>
        <fullName evidence="1">Uncharacterized protein</fullName>
    </submittedName>
</protein>
<evidence type="ECO:0000313" key="1">
    <source>
        <dbReference type="EMBL" id="KAJ8736280.1"/>
    </source>
</evidence>
<dbReference type="Proteomes" id="UP001231649">
    <property type="component" value="Chromosome 2"/>
</dbReference>
<accession>A0ACC2RBT4</accession>
<proteinExistence type="predicted"/>
<sequence>MVCASRIHRIPATFARSSVHLVGGLPTLRLPLRGHHSRTFLPQRPSVLRAIYLAHCHLSLAILSLGYVGNLGFPADIFISDTITQGNSKDGRFRYPLDDFKPFVEDHCERPRLEILIFF</sequence>
<organism evidence="1 2">
    <name type="scientific">Mythimna loreyi</name>
    <dbReference type="NCBI Taxonomy" id="667449"/>
    <lineage>
        <taxon>Eukaryota</taxon>
        <taxon>Metazoa</taxon>
        <taxon>Ecdysozoa</taxon>
        <taxon>Arthropoda</taxon>
        <taxon>Hexapoda</taxon>
        <taxon>Insecta</taxon>
        <taxon>Pterygota</taxon>
        <taxon>Neoptera</taxon>
        <taxon>Endopterygota</taxon>
        <taxon>Lepidoptera</taxon>
        <taxon>Glossata</taxon>
        <taxon>Ditrysia</taxon>
        <taxon>Noctuoidea</taxon>
        <taxon>Noctuidae</taxon>
        <taxon>Noctuinae</taxon>
        <taxon>Hadenini</taxon>
        <taxon>Mythimna</taxon>
    </lineage>
</organism>
<comment type="caution">
    <text evidence="1">The sequence shown here is derived from an EMBL/GenBank/DDBJ whole genome shotgun (WGS) entry which is preliminary data.</text>
</comment>
<name>A0ACC2RBT4_9NEOP</name>